<proteinExistence type="predicted"/>
<dbReference type="Pfam" id="PF13004">
    <property type="entry name" value="BACON"/>
    <property type="match status" value="2"/>
</dbReference>
<evidence type="ECO:0000259" key="1">
    <source>
        <dbReference type="Pfam" id="PF13004"/>
    </source>
</evidence>
<evidence type="ECO:0000313" key="2">
    <source>
        <dbReference type="EMBL" id="NOU62336.1"/>
    </source>
</evidence>
<evidence type="ECO:0000313" key="3">
    <source>
        <dbReference type="Proteomes" id="UP000732105"/>
    </source>
</evidence>
<dbReference type="InterPro" id="IPR024361">
    <property type="entry name" value="BACON"/>
</dbReference>
<dbReference type="CDD" id="cd14948">
    <property type="entry name" value="BACON"/>
    <property type="match status" value="2"/>
</dbReference>
<feature type="domain" description="BACON" evidence="1">
    <location>
        <begin position="935"/>
        <end position="991"/>
    </location>
</feature>
<dbReference type="InterPro" id="IPR013783">
    <property type="entry name" value="Ig-like_fold"/>
</dbReference>
<gene>
    <name evidence="2" type="ORF">ELS83_21330</name>
</gene>
<sequence length="999" mass="114003">MHLLLDKKVSLNFRYRFVQLALTLYIKEHISADTDHLLFNAYVNETLSLEEQTTTFTNPLGGKKTLVTSSGNSSLINVHNHTKVTYPEALKIDGEIIVNFTYEENEFKFYENYTYDFKSNQKNLRIKSIDINDVNQKGFRFNYAYLGNAYKRLFLEKIEEINGIKGIVKGTYDFEYHQLDKITSPLTRNIDYWGFSNGGNDETANLIPTTHITEDGDFHYDSDEREPKKSLCNVGLLKKITYPTGGYTKIDYEGHDYSYRLERRSENNFLAELNSIPGDAGGARVQKIIDFDGTSELNIREFKYRKDYFMFGEASASSGVLLDWPRYVYYWLYEDGYWRIKAGRGQSSSFYKDYFNENYISYSEVVEIINNSQYRVYYYSDYESNPNTNHFHKEVLDESYEENVVQRELYNNYYGIRSNDKSGERGLLLGEKIFNVEKNCIQEYINEYSFSNDTTMFVVGLIPTTGAVSTTYKLFSYPINLVKKTQKQYDKAGVELINSFQTYSYESNYNLLREKISHNSVGEEILINYLYPTDFNFESIIAEYSDQEYLNCLEAQTLCEEEKILCELDCMKQHKFDEEAYNNCISYCPTCDEGCDDLPGFPFDEFTGGVYKMQESNIFKPLEKITYVKQNNVQKVIKSELIKFKKVGSNLAKSFETQILTNKTPVDINNFNALNLNEAGALEYDDKYNLDFKIEKYNSAGRVLQYQTKSGISVVILWDDKNIYPMAKIEGIAYDDVEEYDSKPANYNSQQYYSSLKLAVPDAIITTYSYLSLIGMTSMTDTNGVSTIYEYDDFGRLSCLKDNNDNILQTYHYNYEKEVNFSSLEVSTNSLSCIYSGETKDVDVTSNVSWLVSSDKGWISVIPESGTGDQVLQIKCDSTTITSSRQGTVTITGDGIIKTIMIEQDAAPTLSLSRNNLSVNGDYSLVTVNVNSNVNWTVSSNKPWLAGVPSTGSNDGTFQVQCEINPKTTSRDGIITVSGGGIEKTINVTQAAGTGGLPQ</sequence>
<name>A0ABX1X1R7_9BACT</name>
<organism evidence="2 3">
    <name type="scientific">Marinifilum caeruleilacunae</name>
    <dbReference type="NCBI Taxonomy" id="2499076"/>
    <lineage>
        <taxon>Bacteria</taxon>
        <taxon>Pseudomonadati</taxon>
        <taxon>Bacteroidota</taxon>
        <taxon>Bacteroidia</taxon>
        <taxon>Marinilabiliales</taxon>
        <taxon>Marinifilaceae</taxon>
    </lineage>
</organism>
<dbReference type="RefSeq" id="WP_171597585.1">
    <property type="nucleotide sequence ID" value="NZ_RZNH01000074.1"/>
</dbReference>
<accession>A0ABX1X1R7</accession>
<reference evidence="2 3" key="1">
    <citation type="submission" date="2018-12" db="EMBL/GenBank/DDBJ databases">
        <title>Marinifilum JC070 sp. nov., a marine bacterium isolated from Yongle Blue Hole in the South China Sea.</title>
        <authorList>
            <person name="Fu T."/>
        </authorList>
    </citation>
    <scope>NUCLEOTIDE SEQUENCE [LARGE SCALE GENOMIC DNA]</scope>
    <source>
        <strain evidence="2 3">JC070</strain>
    </source>
</reference>
<protein>
    <recommendedName>
        <fullName evidence="1">BACON domain-containing protein</fullName>
    </recommendedName>
</protein>
<keyword evidence="3" id="KW-1185">Reference proteome</keyword>
<feature type="domain" description="BACON" evidence="1">
    <location>
        <begin position="849"/>
        <end position="904"/>
    </location>
</feature>
<dbReference type="EMBL" id="RZNH01000074">
    <property type="protein sequence ID" value="NOU62336.1"/>
    <property type="molecule type" value="Genomic_DNA"/>
</dbReference>
<dbReference type="Proteomes" id="UP000732105">
    <property type="component" value="Unassembled WGS sequence"/>
</dbReference>
<comment type="caution">
    <text evidence="2">The sequence shown here is derived from an EMBL/GenBank/DDBJ whole genome shotgun (WGS) entry which is preliminary data.</text>
</comment>
<dbReference type="Gene3D" id="2.60.40.10">
    <property type="entry name" value="Immunoglobulins"/>
    <property type="match status" value="2"/>
</dbReference>